<protein>
    <submittedName>
        <fullName evidence="1">Uncharacterized protein</fullName>
    </submittedName>
</protein>
<name>A0A1T4YLL9_9MICO</name>
<dbReference type="Proteomes" id="UP000189735">
    <property type="component" value="Unassembled WGS sequence"/>
</dbReference>
<sequence length="227" mass="24861">MQTRTEAEILAAKASAGDPYSQAETNYRQQRHLSDDELRAWMTEQASLEKAEIRQAVDEKRVYVVAGKDAHRVHLYDCSSLREQIDRDHAWSFWQIGSAESFRLQLAHGDGGPRMPELVDRAAIEALRSYVTCQICAPSVSHTSKSRGVRTTKLTSLSARHIGRELSALDGTSLGLLERIITTIDRYSSSVAVQTSTVSFDETEHPAVIVGPAVSGTVSSGSAVSTE</sequence>
<reference evidence="2" key="1">
    <citation type="submission" date="2017-02" db="EMBL/GenBank/DDBJ databases">
        <authorList>
            <person name="Varghese N."/>
            <person name="Submissions S."/>
        </authorList>
    </citation>
    <scope>NUCLEOTIDE SEQUENCE [LARGE SCALE GENOMIC DNA]</scope>
    <source>
        <strain evidence="2">VKM Ac-2052</strain>
    </source>
</reference>
<dbReference type="EMBL" id="FUYG01000013">
    <property type="protein sequence ID" value="SKB02727.1"/>
    <property type="molecule type" value="Genomic_DNA"/>
</dbReference>
<evidence type="ECO:0000313" key="2">
    <source>
        <dbReference type="Proteomes" id="UP000189735"/>
    </source>
</evidence>
<evidence type="ECO:0000313" key="1">
    <source>
        <dbReference type="EMBL" id="SKB02727.1"/>
    </source>
</evidence>
<accession>A0A1T4YLL9</accession>
<proteinExistence type="predicted"/>
<organism evidence="1 2">
    <name type="scientific">Agreia bicolorata</name>
    <dbReference type="NCBI Taxonomy" id="110935"/>
    <lineage>
        <taxon>Bacteria</taxon>
        <taxon>Bacillati</taxon>
        <taxon>Actinomycetota</taxon>
        <taxon>Actinomycetes</taxon>
        <taxon>Micrococcales</taxon>
        <taxon>Microbacteriaceae</taxon>
        <taxon>Agreia</taxon>
    </lineage>
</organism>
<gene>
    <name evidence="1" type="ORF">SAMN06295879_3570</name>
</gene>
<dbReference type="AlphaFoldDB" id="A0A1T4YLL9"/>
<dbReference type="RefSeq" id="WP_078715482.1">
    <property type="nucleotide sequence ID" value="NZ_FUYG01000013.1"/>
</dbReference>